<reference evidence="2" key="1">
    <citation type="submission" date="2021-12" db="EMBL/GenBank/DDBJ databases">
        <authorList>
            <person name="Veyrier F.J."/>
        </authorList>
    </citation>
    <scope>NUCLEOTIDE SEQUENCE</scope>
    <source>
        <strain evidence="2">SAG 1488-6</strain>
    </source>
</reference>
<name>A0ABY4EDX7_VITST</name>
<dbReference type="PIRSF" id="PIRSF028111">
    <property type="entry name" value="UCP028111"/>
    <property type="match status" value="1"/>
</dbReference>
<evidence type="ECO:0000259" key="1">
    <source>
        <dbReference type="Pfam" id="PF23771"/>
    </source>
</evidence>
<dbReference type="Pfam" id="PF23771">
    <property type="entry name" value="DUF7168"/>
    <property type="match status" value="1"/>
</dbReference>
<accession>A0ABY4EDX7</accession>
<evidence type="ECO:0000313" key="2">
    <source>
        <dbReference type="EMBL" id="UOO93569.1"/>
    </source>
</evidence>
<dbReference type="InterPro" id="IPR016868">
    <property type="entry name" value="Phage_B3_Orf5"/>
</dbReference>
<organism evidence="2 3">
    <name type="scientific">Vitreoscilla stercoraria</name>
    <dbReference type="NCBI Taxonomy" id="61"/>
    <lineage>
        <taxon>Bacteria</taxon>
        <taxon>Pseudomonadati</taxon>
        <taxon>Pseudomonadota</taxon>
        <taxon>Betaproteobacteria</taxon>
        <taxon>Neisseriales</taxon>
        <taxon>Neisseriaceae</taxon>
        <taxon>Vitreoscilla</taxon>
    </lineage>
</organism>
<dbReference type="EMBL" id="CP091512">
    <property type="protein sequence ID" value="UOO93569.1"/>
    <property type="molecule type" value="Genomic_DNA"/>
</dbReference>
<protein>
    <recommendedName>
        <fullName evidence="1">DUF7168 domain-containing protein</fullName>
    </recommendedName>
</protein>
<sequence>MSKSSNEHEAAQALKQAQALMRDFELTEHDVDCFQINEQHKPFTYRPSPWQALLVQMCGKAFGCRYYIDKAWCFKTHQAKSKVHFVGLGERPELATYAFDVLSRQLRAARSEYKNTALKRVRVQKNLMYRLDEFSLGWVQGVNHLITSFAGTVEEQETLDLYMKQKYPNLKSKAPTTKNATTQIKEQAERDFYNGLSEGEGAQLHQAVQGAKQQPLQRLCNMD</sequence>
<feature type="domain" description="DUF7168" evidence="1">
    <location>
        <begin position="43"/>
        <end position="175"/>
    </location>
</feature>
<dbReference type="Proteomes" id="UP000832034">
    <property type="component" value="Chromosome"/>
</dbReference>
<reference evidence="2" key="2">
    <citation type="journal article" date="2022" name="Res Sq">
        <title>Evolution of multicellular longitudinally dividing oral cavity symbionts (Neisseriaceae).</title>
        <authorList>
            <person name="Nyongesa S."/>
            <person name="Weber P."/>
            <person name="Bernet E."/>
            <person name="Pullido F."/>
            <person name="Nieckarz M."/>
            <person name="Delaby M."/>
            <person name="Nieves C."/>
            <person name="Viehboeck T."/>
            <person name="Krause N."/>
            <person name="Rivera-Millot A."/>
            <person name="Nakamura A."/>
            <person name="Vischer N."/>
            <person name="VanNieuwenhze M."/>
            <person name="Brun Y."/>
            <person name="Cava F."/>
            <person name="Bulgheresi S."/>
            <person name="Veyrier F."/>
        </authorList>
    </citation>
    <scope>NUCLEOTIDE SEQUENCE</scope>
    <source>
        <strain evidence="2">SAG 1488-6</strain>
    </source>
</reference>
<keyword evidence="3" id="KW-1185">Reference proteome</keyword>
<gene>
    <name evidence="2" type="ORF">LVJ81_05970</name>
</gene>
<proteinExistence type="predicted"/>
<evidence type="ECO:0000313" key="3">
    <source>
        <dbReference type="Proteomes" id="UP000832034"/>
    </source>
</evidence>
<dbReference type="InterPro" id="IPR055592">
    <property type="entry name" value="DUF7168"/>
</dbReference>